<sequence length="124" mass="14300">MLLVVNFNKAVSSRGAKHQQKFYDSRGLKDTPPLVIDELCQEFLRDEEIFEDGMMQTSDTECTMPILMRSNLGRSNEYTKFTHDMWSCKNIKQEVDVIVELLGNKVDIEKEPAMKNQKDISPVV</sequence>
<comment type="caution">
    <text evidence="1">The sequence shown here is derived from an EMBL/GenBank/DDBJ whole genome shotgun (WGS) entry which is preliminary data.</text>
</comment>
<name>A0A8H3L711_9GLOM</name>
<organism evidence="1 2">
    <name type="scientific">Rhizophagus clarus</name>
    <dbReference type="NCBI Taxonomy" id="94130"/>
    <lineage>
        <taxon>Eukaryota</taxon>
        <taxon>Fungi</taxon>
        <taxon>Fungi incertae sedis</taxon>
        <taxon>Mucoromycota</taxon>
        <taxon>Glomeromycotina</taxon>
        <taxon>Glomeromycetes</taxon>
        <taxon>Glomerales</taxon>
        <taxon>Glomeraceae</taxon>
        <taxon>Rhizophagus</taxon>
    </lineage>
</organism>
<dbReference type="AlphaFoldDB" id="A0A8H3L711"/>
<dbReference type="EMBL" id="BLAL01000053">
    <property type="protein sequence ID" value="GES81100.1"/>
    <property type="molecule type" value="Genomic_DNA"/>
</dbReference>
<proteinExistence type="predicted"/>
<protein>
    <submittedName>
        <fullName evidence="1">Uncharacterized protein</fullName>
    </submittedName>
</protein>
<reference evidence="1" key="1">
    <citation type="submission" date="2019-10" db="EMBL/GenBank/DDBJ databases">
        <title>Conservation and host-specific expression of non-tandemly repeated heterogenous ribosome RNA gene in arbuscular mycorrhizal fungi.</title>
        <authorList>
            <person name="Maeda T."/>
            <person name="Kobayashi Y."/>
            <person name="Nakagawa T."/>
            <person name="Ezawa T."/>
            <person name="Yamaguchi K."/>
            <person name="Bino T."/>
            <person name="Nishimoto Y."/>
            <person name="Shigenobu S."/>
            <person name="Kawaguchi M."/>
        </authorList>
    </citation>
    <scope>NUCLEOTIDE SEQUENCE</scope>
    <source>
        <strain evidence="1">HR1</strain>
    </source>
</reference>
<dbReference type="Proteomes" id="UP000615446">
    <property type="component" value="Unassembled WGS sequence"/>
</dbReference>
<evidence type="ECO:0000313" key="2">
    <source>
        <dbReference type="Proteomes" id="UP000615446"/>
    </source>
</evidence>
<evidence type="ECO:0000313" key="1">
    <source>
        <dbReference type="EMBL" id="GES81100.1"/>
    </source>
</evidence>
<accession>A0A8H3L711</accession>
<gene>
    <name evidence="1" type="ORF">RCL2_000836100</name>
</gene>